<dbReference type="EMBL" id="CP073767">
    <property type="protein sequence ID" value="UWZ58507.1"/>
    <property type="molecule type" value="Genomic_DNA"/>
</dbReference>
<name>A0A9Q9IRJ8_9ACTN</name>
<reference evidence="1" key="1">
    <citation type="submission" date="2021-04" db="EMBL/GenBank/DDBJ databases">
        <title>Dactylosporangium aurantiacum NRRL B-8018 full assembly.</title>
        <authorList>
            <person name="Hartkoorn R.C."/>
            <person name="Beaudoing E."/>
            <person name="Hot D."/>
        </authorList>
    </citation>
    <scope>NUCLEOTIDE SEQUENCE</scope>
    <source>
        <strain evidence="1">NRRL B-8018</strain>
    </source>
</reference>
<protein>
    <submittedName>
        <fullName evidence="1">Uncharacterized protein</fullName>
    </submittedName>
</protein>
<dbReference type="AlphaFoldDB" id="A0A9Q9IRJ8"/>
<gene>
    <name evidence="1" type="ORF">Daura_21410</name>
</gene>
<sequence>MSMPVRESLEPVRSALLHRARAQAAAVRAETARSCTRLLADAGAEAERILAVARSTGRADAARLARAEEAHTRRAAHALVLAAQRDVYDELSRRVADALRAALDDSRLGPALAAQAAAALGPGATVEPAAGGGFTAHLGDRHVDCSIASLTRHAVESAESLAELWR</sequence>
<organism evidence="1 2">
    <name type="scientific">Dactylosporangium aurantiacum</name>
    <dbReference type="NCBI Taxonomy" id="35754"/>
    <lineage>
        <taxon>Bacteria</taxon>
        <taxon>Bacillati</taxon>
        <taxon>Actinomycetota</taxon>
        <taxon>Actinomycetes</taxon>
        <taxon>Micromonosporales</taxon>
        <taxon>Micromonosporaceae</taxon>
        <taxon>Dactylosporangium</taxon>
    </lineage>
</organism>
<evidence type="ECO:0000313" key="1">
    <source>
        <dbReference type="EMBL" id="UWZ58507.1"/>
    </source>
</evidence>
<proteinExistence type="predicted"/>
<dbReference type="Proteomes" id="UP001058003">
    <property type="component" value="Chromosome"/>
</dbReference>
<accession>A0A9Q9IRJ8</accession>
<dbReference type="KEGG" id="daur:Daura_21410"/>
<keyword evidence="2" id="KW-1185">Reference proteome</keyword>
<evidence type="ECO:0000313" key="2">
    <source>
        <dbReference type="Proteomes" id="UP001058003"/>
    </source>
</evidence>
<dbReference type="RefSeq" id="WP_156089842.1">
    <property type="nucleotide sequence ID" value="NZ_CP073767.1"/>
</dbReference>